<evidence type="ECO:0000313" key="2">
    <source>
        <dbReference type="EMBL" id="MCC3269006.1"/>
    </source>
</evidence>
<organism evidence="2 3">
    <name type="scientific">Arthrobacter gengyunqii</name>
    <dbReference type="NCBI Taxonomy" id="2886940"/>
    <lineage>
        <taxon>Bacteria</taxon>
        <taxon>Bacillati</taxon>
        <taxon>Actinomycetota</taxon>
        <taxon>Actinomycetes</taxon>
        <taxon>Micrococcales</taxon>
        <taxon>Micrococcaceae</taxon>
        <taxon>Arthrobacter</taxon>
    </lineage>
</organism>
<keyword evidence="1" id="KW-0472">Membrane</keyword>
<dbReference type="EMBL" id="JAJFZP010000005">
    <property type="protein sequence ID" value="MCC3269006.1"/>
    <property type="molecule type" value="Genomic_DNA"/>
</dbReference>
<comment type="caution">
    <text evidence="2">The sequence shown here is derived from an EMBL/GenBank/DDBJ whole genome shotgun (WGS) entry which is preliminary data.</text>
</comment>
<reference evidence="2" key="1">
    <citation type="submission" date="2021-10" db="EMBL/GenBank/DDBJ databases">
        <title>Novel species in genus Arthrobacter.</title>
        <authorList>
            <person name="Liu Y."/>
        </authorList>
    </citation>
    <scope>NUCLEOTIDE SEQUENCE</scope>
    <source>
        <strain evidence="2">Zg-Y809</strain>
    </source>
</reference>
<sequence>MPMPEGGVDAGVATEKGTDFGSVALAGGFILAAAGAGTYVIRRRSENHA</sequence>
<feature type="transmembrane region" description="Helical" evidence="1">
    <location>
        <begin position="20"/>
        <end position="41"/>
    </location>
</feature>
<protein>
    <recommendedName>
        <fullName evidence="4">LPXTG cell wall anchor domain-containing protein</fullName>
    </recommendedName>
</protein>
<evidence type="ECO:0000313" key="3">
    <source>
        <dbReference type="Proteomes" id="UP001139264"/>
    </source>
</evidence>
<dbReference type="RefSeq" id="WP_227907538.1">
    <property type="nucleotide sequence ID" value="NZ_CP095461.1"/>
</dbReference>
<accession>A0A9X1S6F1</accession>
<name>A0A9X1S6F1_9MICC</name>
<evidence type="ECO:0000256" key="1">
    <source>
        <dbReference type="SAM" id="Phobius"/>
    </source>
</evidence>
<gene>
    <name evidence="2" type="ORF">LJ751_06490</name>
</gene>
<dbReference type="AlphaFoldDB" id="A0A9X1S6F1"/>
<proteinExistence type="predicted"/>
<evidence type="ECO:0008006" key="4">
    <source>
        <dbReference type="Google" id="ProtNLM"/>
    </source>
</evidence>
<dbReference type="Proteomes" id="UP001139264">
    <property type="component" value="Unassembled WGS sequence"/>
</dbReference>
<keyword evidence="1" id="KW-1133">Transmembrane helix</keyword>
<keyword evidence="1" id="KW-0812">Transmembrane</keyword>